<feature type="domain" description="EamA" evidence="8">
    <location>
        <begin position="145"/>
        <end position="267"/>
    </location>
</feature>
<comment type="caution">
    <text evidence="9">The sequence shown here is derived from an EMBL/GenBank/DDBJ whole genome shotgun (WGS) entry which is preliminary data.</text>
</comment>
<comment type="subcellular location">
    <subcellularLocation>
        <location evidence="1">Membrane</location>
        <topology evidence="1">Multi-pass membrane protein</topology>
    </subcellularLocation>
</comment>
<name>A0ABX1ANK1_9ACTN</name>
<comment type="similarity">
    <text evidence="2">Belongs to the EamA transporter family.</text>
</comment>
<organism evidence="9 10">
    <name type="scientific">Streptomyces spiramenti</name>
    <dbReference type="NCBI Taxonomy" id="2720606"/>
    <lineage>
        <taxon>Bacteria</taxon>
        <taxon>Bacillati</taxon>
        <taxon>Actinomycetota</taxon>
        <taxon>Actinomycetes</taxon>
        <taxon>Kitasatosporales</taxon>
        <taxon>Streptomycetaceae</taxon>
        <taxon>Streptomyces</taxon>
    </lineage>
</organism>
<dbReference type="PANTHER" id="PTHR32322">
    <property type="entry name" value="INNER MEMBRANE TRANSPORTER"/>
    <property type="match status" value="1"/>
</dbReference>
<reference evidence="9 10" key="1">
    <citation type="submission" date="2020-03" db="EMBL/GenBank/DDBJ databases">
        <title>Draft genome of Streptomyces sp. ventii, isolated from the Axial Seamount in the Pacific Ocean, and resequencing of the two type strains Streptomyces lonarensis strain NCL 716 and Streptomyces bohaiensis strain 11A07.</title>
        <authorList>
            <person name="Loughran R.M."/>
            <person name="Pfannmuller K.M."/>
            <person name="Wasson B.J."/>
            <person name="Deadmond M.C."/>
            <person name="Paddock B.E."/>
            <person name="Koyack M.J."/>
            <person name="Gallegos D.A."/>
            <person name="Mitchell E.A."/>
            <person name="Ushijima B."/>
            <person name="Saw J.H."/>
            <person name="Mcphail K.L."/>
            <person name="Videau P."/>
        </authorList>
    </citation>
    <scope>NUCLEOTIDE SEQUENCE [LARGE SCALE GENOMIC DNA]</scope>
    <source>
        <strain evidence="10">5675061</strain>
    </source>
</reference>
<feature type="transmembrane region" description="Helical" evidence="7">
    <location>
        <begin position="24"/>
        <end position="46"/>
    </location>
</feature>
<evidence type="ECO:0000256" key="3">
    <source>
        <dbReference type="ARBA" id="ARBA00022692"/>
    </source>
</evidence>
<evidence type="ECO:0000313" key="9">
    <source>
        <dbReference type="EMBL" id="NJP65922.1"/>
    </source>
</evidence>
<feature type="transmembrane region" description="Helical" evidence="7">
    <location>
        <begin position="228"/>
        <end position="245"/>
    </location>
</feature>
<evidence type="ECO:0000256" key="7">
    <source>
        <dbReference type="SAM" id="Phobius"/>
    </source>
</evidence>
<proteinExistence type="inferred from homology"/>
<dbReference type="InterPro" id="IPR050638">
    <property type="entry name" value="AA-Vitamin_Transporters"/>
</dbReference>
<dbReference type="InterPro" id="IPR000620">
    <property type="entry name" value="EamA_dom"/>
</dbReference>
<feature type="transmembrane region" description="Helical" evidence="7">
    <location>
        <begin position="195"/>
        <end position="216"/>
    </location>
</feature>
<evidence type="ECO:0000259" key="8">
    <source>
        <dbReference type="Pfam" id="PF00892"/>
    </source>
</evidence>
<dbReference type="Proteomes" id="UP000746503">
    <property type="component" value="Unassembled WGS sequence"/>
</dbReference>
<dbReference type="EMBL" id="JAAVJB010000029">
    <property type="protein sequence ID" value="NJP65922.1"/>
    <property type="molecule type" value="Genomic_DNA"/>
</dbReference>
<feature type="transmembrane region" description="Helical" evidence="7">
    <location>
        <begin position="164"/>
        <end position="189"/>
    </location>
</feature>
<keyword evidence="4 7" id="KW-1133">Transmembrane helix</keyword>
<keyword evidence="5 7" id="KW-0472">Membrane</keyword>
<dbReference type="Pfam" id="PF00892">
    <property type="entry name" value="EamA"/>
    <property type="match status" value="1"/>
</dbReference>
<feature type="transmembrane region" description="Helical" evidence="7">
    <location>
        <begin position="58"/>
        <end position="77"/>
    </location>
</feature>
<feature type="transmembrane region" description="Helical" evidence="7">
    <location>
        <begin position="83"/>
        <end position="102"/>
    </location>
</feature>
<evidence type="ECO:0000313" key="10">
    <source>
        <dbReference type="Proteomes" id="UP000746503"/>
    </source>
</evidence>
<evidence type="ECO:0000256" key="4">
    <source>
        <dbReference type="ARBA" id="ARBA00022989"/>
    </source>
</evidence>
<feature type="transmembrane region" description="Helical" evidence="7">
    <location>
        <begin position="109"/>
        <end position="126"/>
    </location>
</feature>
<accession>A0ABX1ANK1</accession>
<feature type="compositionally biased region" description="Low complexity" evidence="6">
    <location>
        <begin position="278"/>
        <end position="298"/>
    </location>
</feature>
<feature type="transmembrane region" description="Helical" evidence="7">
    <location>
        <begin position="132"/>
        <end position="152"/>
    </location>
</feature>
<evidence type="ECO:0000256" key="1">
    <source>
        <dbReference type="ARBA" id="ARBA00004141"/>
    </source>
</evidence>
<sequence length="298" mass="29646">MVLWSSGFVGAVLAGPAGSVSGVLAWRYLITAAVLVTAVALTRRAVITARGVAEQCVIGLLAHVVFLGGVFGASAGGVGAGTVALVCAMQPMLVMVVGRLAWDDSARPVQVAGLLVGLLAVAVSVGGDLGSLGAGLLLPVAGLLGLSGAALLERRWRPTADVLSCLCVQVALSAGVFLAFAAVTGGLALTVTPTVVGALAWLVVLSGLGGYAAFAVCLRRLGSSRTSLLLYLTPPVTTVWAWVMFSETPGAAQWVALTLGGVAVLLSWATPSRGAGRSAARPVAEAPAPGGARAGSRS</sequence>
<dbReference type="PANTHER" id="PTHR32322:SF2">
    <property type="entry name" value="EAMA DOMAIN-CONTAINING PROTEIN"/>
    <property type="match status" value="1"/>
</dbReference>
<keyword evidence="3 7" id="KW-0812">Transmembrane</keyword>
<dbReference type="InterPro" id="IPR037185">
    <property type="entry name" value="EmrE-like"/>
</dbReference>
<protein>
    <submittedName>
        <fullName evidence="9">DMT family transporter</fullName>
    </submittedName>
</protein>
<feature type="transmembrane region" description="Helical" evidence="7">
    <location>
        <begin position="251"/>
        <end position="269"/>
    </location>
</feature>
<keyword evidence="10" id="KW-1185">Reference proteome</keyword>
<dbReference type="SUPFAM" id="SSF103481">
    <property type="entry name" value="Multidrug resistance efflux transporter EmrE"/>
    <property type="match status" value="2"/>
</dbReference>
<evidence type="ECO:0000256" key="6">
    <source>
        <dbReference type="SAM" id="MobiDB-lite"/>
    </source>
</evidence>
<gene>
    <name evidence="9" type="ORF">HCJ92_06345</name>
</gene>
<evidence type="ECO:0000256" key="2">
    <source>
        <dbReference type="ARBA" id="ARBA00007362"/>
    </source>
</evidence>
<evidence type="ECO:0000256" key="5">
    <source>
        <dbReference type="ARBA" id="ARBA00023136"/>
    </source>
</evidence>
<feature type="region of interest" description="Disordered" evidence="6">
    <location>
        <begin position="274"/>
        <end position="298"/>
    </location>
</feature>